<feature type="domain" description="ParB-like N-terminal" evidence="2">
    <location>
        <begin position="22"/>
        <end position="113"/>
    </location>
</feature>
<keyword evidence="4" id="KW-1185">Reference proteome</keyword>
<dbReference type="KEGG" id="nvn:NVIE_009260"/>
<dbReference type="InterPro" id="IPR003115">
    <property type="entry name" value="ParB_N"/>
</dbReference>
<protein>
    <submittedName>
        <fullName evidence="3">ParB-like nuclease domain-containing protein</fullName>
    </submittedName>
</protein>
<feature type="region of interest" description="Disordered" evidence="1">
    <location>
        <begin position="250"/>
        <end position="299"/>
    </location>
</feature>
<dbReference type="HOGENOM" id="CLU_749285_0_0_2"/>
<dbReference type="Proteomes" id="UP000027093">
    <property type="component" value="Chromosome"/>
</dbReference>
<dbReference type="EMBL" id="CP007536">
    <property type="protein sequence ID" value="AIC15151.1"/>
    <property type="molecule type" value="Genomic_DNA"/>
</dbReference>
<dbReference type="SUPFAM" id="SSF110849">
    <property type="entry name" value="ParB/Sulfiredoxin"/>
    <property type="match status" value="1"/>
</dbReference>
<dbReference type="PANTHER" id="PTHR33375:SF1">
    <property type="entry name" value="CHROMOSOME-PARTITIONING PROTEIN PARB-RELATED"/>
    <property type="match status" value="1"/>
</dbReference>
<evidence type="ECO:0000313" key="3">
    <source>
        <dbReference type="EMBL" id="AIC15151.1"/>
    </source>
</evidence>
<gene>
    <name evidence="3" type="ORF">NVIE_009260</name>
</gene>
<dbReference type="InterPro" id="IPR050336">
    <property type="entry name" value="Chromosome_partition/occlusion"/>
</dbReference>
<dbReference type="STRING" id="926571.NVIE_009260"/>
<dbReference type="GO" id="GO:0007059">
    <property type="term" value="P:chromosome segregation"/>
    <property type="evidence" value="ECO:0007669"/>
    <property type="project" value="TreeGrafter"/>
</dbReference>
<feature type="compositionally biased region" description="Polar residues" evidence="1">
    <location>
        <begin position="284"/>
        <end position="295"/>
    </location>
</feature>
<dbReference type="InterPro" id="IPR036086">
    <property type="entry name" value="ParB/Sulfiredoxin_sf"/>
</dbReference>
<organism evidence="3 4">
    <name type="scientific">Nitrososphaera viennensis EN76</name>
    <dbReference type="NCBI Taxonomy" id="926571"/>
    <lineage>
        <taxon>Archaea</taxon>
        <taxon>Nitrososphaerota</taxon>
        <taxon>Nitrososphaeria</taxon>
        <taxon>Nitrososphaerales</taxon>
        <taxon>Nitrososphaeraceae</taxon>
        <taxon>Nitrososphaera</taxon>
    </lineage>
</organism>
<proteinExistence type="predicted"/>
<accession>A0A060HNL1</accession>
<sequence>MKESHKEIIHLKSAALSKNSIQAISLDQLKKNEWNCNTMTKEEFESLKTSMKIEGQINPVLVTPRGDYFLIIDGEKRFAAATDLGWKSLQAIVEDGVSDDQVKVRCFTSHYNRGFLDPIKTFNLFYGEWVRESSKAYDDGEDEGGSGKEKVTTRQLEQKYGVDHSWIVRILTIREIPEPVRKYISSLVPRAPRRFSIKHALVLAEKANVIPEEELKKVVDYFFSAQNKKVESYTDLRFLLETVVQELRNKTPNDDDVADGSNRQDFDDNDHNDAPDKTGKESAGSRNGGSSTASRPKSRPYVEGNFDCEGCDSHYVIDWNNKRVLKLTAEDTFVRASEVQTLPAKVTDGCPRCGNQISIDFEGRTFRWS</sequence>
<evidence type="ECO:0000256" key="1">
    <source>
        <dbReference type="SAM" id="MobiDB-lite"/>
    </source>
</evidence>
<dbReference type="AlphaFoldDB" id="A0A060HNL1"/>
<name>A0A060HNL1_9ARCH</name>
<dbReference type="PANTHER" id="PTHR33375">
    <property type="entry name" value="CHROMOSOME-PARTITIONING PROTEIN PARB-RELATED"/>
    <property type="match status" value="1"/>
</dbReference>
<dbReference type="Gene3D" id="3.90.1530.10">
    <property type="entry name" value="Conserved hypothetical protein from pyrococcus furiosus pfu- 392566-001, ParB domain"/>
    <property type="match status" value="1"/>
</dbReference>
<feature type="compositionally biased region" description="Basic and acidic residues" evidence="1">
    <location>
        <begin position="262"/>
        <end position="280"/>
    </location>
</feature>
<dbReference type="GO" id="GO:0005694">
    <property type="term" value="C:chromosome"/>
    <property type="evidence" value="ECO:0007669"/>
    <property type="project" value="TreeGrafter"/>
</dbReference>
<dbReference type="Pfam" id="PF02195">
    <property type="entry name" value="ParB_N"/>
    <property type="match status" value="1"/>
</dbReference>
<reference evidence="3 4" key="1">
    <citation type="journal article" date="2014" name="Int. J. Syst. Evol. Microbiol.">
        <title>Nitrososphaera viennensis gen. nov., sp. nov., an aerobic and mesophilic, ammonia-oxidizing archaeon from soil and a member of the archaeal phylum Thaumarchaeota.</title>
        <authorList>
            <person name="Stieglmeier M."/>
            <person name="Klingl A."/>
            <person name="Alves R.J."/>
            <person name="Rittmann S.K."/>
            <person name="Melcher M."/>
            <person name="Leisch N."/>
            <person name="Schleper C."/>
        </authorList>
    </citation>
    <scope>NUCLEOTIDE SEQUENCE [LARGE SCALE GENOMIC DNA]</scope>
    <source>
        <strain evidence="3">EN76</strain>
    </source>
</reference>
<dbReference type="SMART" id="SM00470">
    <property type="entry name" value="ParB"/>
    <property type="match status" value="1"/>
</dbReference>
<evidence type="ECO:0000313" key="4">
    <source>
        <dbReference type="Proteomes" id="UP000027093"/>
    </source>
</evidence>
<evidence type="ECO:0000259" key="2">
    <source>
        <dbReference type="SMART" id="SM00470"/>
    </source>
</evidence>